<dbReference type="Gene3D" id="1.20.1270.60">
    <property type="entry name" value="Arfaptin homology (AH) domain/BAR domain"/>
    <property type="match status" value="1"/>
</dbReference>
<feature type="compositionally biased region" description="Basic and acidic residues" evidence="4">
    <location>
        <begin position="601"/>
        <end position="612"/>
    </location>
</feature>
<dbReference type="InterPro" id="IPR027267">
    <property type="entry name" value="AH/BAR_dom_sf"/>
</dbReference>
<feature type="domain" description="Rho-GAP" evidence="5">
    <location>
        <begin position="242"/>
        <end position="434"/>
    </location>
</feature>
<reference evidence="7 8" key="1">
    <citation type="journal article" date="2018" name="Gigascience">
        <title>Genomes of trombidid mites reveal novel predicted allergens and laterally-transferred genes associated with secondary metabolism.</title>
        <authorList>
            <person name="Dong X."/>
            <person name="Chaisiri K."/>
            <person name="Xia D."/>
            <person name="Armstrong S.D."/>
            <person name="Fang Y."/>
            <person name="Donnelly M.J."/>
            <person name="Kadowaki T."/>
            <person name="McGarry J.W."/>
            <person name="Darby A.C."/>
            <person name="Makepeace B.L."/>
        </authorList>
    </citation>
    <scope>NUCLEOTIDE SEQUENCE [LARGE SCALE GENOMIC DNA]</scope>
    <source>
        <strain evidence="7">UoL-UT</strain>
    </source>
</reference>
<evidence type="ECO:0000259" key="6">
    <source>
        <dbReference type="PROSITE" id="PS51021"/>
    </source>
</evidence>
<dbReference type="PROSITE" id="PS50238">
    <property type="entry name" value="RHOGAP"/>
    <property type="match status" value="1"/>
</dbReference>
<dbReference type="SUPFAM" id="SSF103657">
    <property type="entry name" value="BAR/IMD domain-like"/>
    <property type="match status" value="1"/>
</dbReference>
<dbReference type="FunFam" id="1.10.555.10:FF:000001">
    <property type="entry name" value="Rho GTPase activating protein 44"/>
    <property type="match status" value="1"/>
</dbReference>
<dbReference type="Pfam" id="PF00620">
    <property type="entry name" value="RhoGAP"/>
    <property type="match status" value="1"/>
</dbReference>
<evidence type="ECO:0000256" key="3">
    <source>
        <dbReference type="SAM" id="Coils"/>
    </source>
</evidence>
<accession>A0A443SKX2</accession>
<proteinExistence type="predicted"/>
<evidence type="ECO:0000256" key="2">
    <source>
        <dbReference type="ARBA" id="ARBA00022553"/>
    </source>
</evidence>
<evidence type="ECO:0000313" key="7">
    <source>
        <dbReference type="EMBL" id="RWS28177.1"/>
    </source>
</evidence>
<keyword evidence="3" id="KW-0175">Coiled coil</keyword>
<dbReference type="EMBL" id="NCKV01001534">
    <property type="protein sequence ID" value="RWS28177.1"/>
    <property type="molecule type" value="Genomic_DNA"/>
</dbReference>
<dbReference type="PROSITE" id="PS51021">
    <property type="entry name" value="BAR"/>
    <property type="match status" value="1"/>
</dbReference>
<dbReference type="InterPro" id="IPR008936">
    <property type="entry name" value="Rho_GTPase_activation_prot"/>
</dbReference>
<organism evidence="7 8">
    <name type="scientific">Leptotrombidium deliense</name>
    <dbReference type="NCBI Taxonomy" id="299467"/>
    <lineage>
        <taxon>Eukaryota</taxon>
        <taxon>Metazoa</taxon>
        <taxon>Ecdysozoa</taxon>
        <taxon>Arthropoda</taxon>
        <taxon>Chelicerata</taxon>
        <taxon>Arachnida</taxon>
        <taxon>Acari</taxon>
        <taxon>Acariformes</taxon>
        <taxon>Trombidiformes</taxon>
        <taxon>Prostigmata</taxon>
        <taxon>Anystina</taxon>
        <taxon>Parasitengona</taxon>
        <taxon>Trombiculoidea</taxon>
        <taxon>Trombiculidae</taxon>
        <taxon>Leptotrombidium</taxon>
    </lineage>
</organism>
<protein>
    <submittedName>
        <fullName evidence="7">Rho GTPase-activating protein 44-like protein</fullName>
    </submittedName>
</protein>
<dbReference type="InterPro" id="IPR047165">
    <property type="entry name" value="RHG17/44/SH3BP1-like"/>
</dbReference>
<dbReference type="GO" id="GO:0005737">
    <property type="term" value="C:cytoplasm"/>
    <property type="evidence" value="ECO:0007669"/>
    <property type="project" value="InterPro"/>
</dbReference>
<dbReference type="SMART" id="SM00721">
    <property type="entry name" value="BAR"/>
    <property type="match status" value="1"/>
</dbReference>
<feature type="region of interest" description="Disordered" evidence="4">
    <location>
        <begin position="685"/>
        <end position="740"/>
    </location>
</feature>
<gene>
    <name evidence="7" type="ORF">B4U80_00632</name>
</gene>
<dbReference type="GO" id="GO:0032956">
    <property type="term" value="P:regulation of actin cytoskeleton organization"/>
    <property type="evidence" value="ECO:0007669"/>
    <property type="project" value="TreeGrafter"/>
</dbReference>
<dbReference type="Gene3D" id="1.10.555.10">
    <property type="entry name" value="Rho GTPase activation protein"/>
    <property type="match status" value="1"/>
</dbReference>
<evidence type="ECO:0000259" key="5">
    <source>
        <dbReference type="PROSITE" id="PS50238"/>
    </source>
</evidence>
<comment type="caution">
    <text evidence="7">The sequence shown here is derived from an EMBL/GenBank/DDBJ whole genome shotgun (WGS) entry which is preliminary data.</text>
</comment>
<dbReference type="VEuPathDB" id="VectorBase:LDEU003863"/>
<dbReference type="PANTHER" id="PTHR14130:SF14">
    <property type="entry name" value="RHO GTPASE-ACTIVATING PROTEIN 92B"/>
    <property type="match status" value="1"/>
</dbReference>
<dbReference type="OrthoDB" id="19923at2759"/>
<keyword evidence="8" id="KW-1185">Reference proteome</keyword>
<feature type="coiled-coil region" evidence="3">
    <location>
        <begin position="121"/>
        <end position="183"/>
    </location>
</feature>
<feature type="non-terminal residue" evidence="7">
    <location>
        <position position="1"/>
    </location>
</feature>
<dbReference type="SUPFAM" id="SSF48350">
    <property type="entry name" value="GTPase activation domain, GAP"/>
    <property type="match status" value="1"/>
</dbReference>
<dbReference type="Pfam" id="PF03114">
    <property type="entry name" value="BAR"/>
    <property type="match status" value="1"/>
</dbReference>
<dbReference type="Proteomes" id="UP000288716">
    <property type="component" value="Unassembled WGS sequence"/>
</dbReference>
<feature type="compositionally biased region" description="Basic and acidic residues" evidence="4">
    <location>
        <begin position="539"/>
        <end position="566"/>
    </location>
</feature>
<feature type="compositionally biased region" description="Polar residues" evidence="4">
    <location>
        <begin position="488"/>
        <end position="501"/>
    </location>
</feature>
<dbReference type="STRING" id="299467.A0A443SKX2"/>
<dbReference type="InterPro" id="IPR000198">
    <property type="entry name" value="RhoGAP_dom"/>
</dbReference>
<dbReference type="GO" id="GO:0007165">
    <property type="term" value="P:signal transduction"/>
    <property type="evidence" value="ECO:0007669"/>
    <property type="project" value="InterPro"/>
</dbReference>
<name>A0A443SKX2_9ACAR</name>
<dbReference type="InterPro" id="IPR004148">
    <property type="entry name" value="BAR_dom"/>
</dbReference>
<feature type="compositionally biased region" description="Basic and acidic residues" evidence="4">
    <location>
        <begin position="512"/>
        <end position="523"/>
    </location>
</feature>
<feature type="domain" description="BAR" evidence="6">
    <location>
        <begin position="1"/>
        <end position="236"/>
    </location>
</feature>
<dbReference type="GO" id="GO:0035020">
    <property type="term" value="P:regulation of Rac protein signal transduction"/>
    <property type="evidence" value="ECO:0007669"/>
    <property type="project" value="TreeGrafter"/>
</dbReference>
<evidence type="ECO:0000313" key="8">
    <source>
        <dbReference type="Proteomes" id="UP000288716"/>
    </source>
</evidence>
<evidence type="ECO:0000256" key="1">
    <source>
        <dbReference type="ARBA" id="ARBA00022468"/>
    </source>
</evidence>
<dbReference type="AlphaFoldDB" id="A0A443SKX2"/>
<dbReference type="PANTHER" id="PTHR14130">
    <property type="entry name" value="3BP-1 RELATED RHOGAP"/>
    <property type="match status" value="1"/>
</dbReference>
<keyword evidence="2" id="KW-0597">Phosphoprotein</keyword>
<feature type="region of interest" description="Disordered" evidence="4">
    <location>
        <begin position="458"/>
        <end position="612"/>
    </location>
</feature>
<keyword evidence="1" id="KW-0343">GTPase activation</keyword>
<dbReference type="SMART" id="SM00324">
    <property type="entry name" value="RhoGAP"/>
    <property type="match status" value="1"/>
</dbReference>
<feature type="compositionally biased region" description="Basic and acidic residues" evidence="4">
    <location>
        <begin position="687"/>
        <end position="699"/>
    </location>
</feature>
<sequence length="740" mass="82564">GEKNDVLNNDLINAEKKVELIKHICQSTEKKICACLQTSGTGSDPSSLEKRYKKLPEIQLHMCFQELGELVGTDTVLGQTLVECSEIEKQIGQETVNYELNVEKHCLSLLNNLLENDIPMVFKCRKQLNKATQDRDNLRQRYQAAMRQSTQSSGSVATFANKAQCLKKDLEESNTKVEQSKDSFASEVFSMLGRESELSNIYLQYLKVQLYYYKTVSAILETTIPNVEQVIVTSSQKPCFGCSLEEHLRVNDKEVSIVIETCVGWLLNNLNEEGLFRIPGSTSKVKKLKCSFDAGFIDVDDYANDPHTVAGCLKSYLRELPEPLLTHTFYEEWINAATVSDSNARLQALWQVCNKLPKSNYSNLKYIVKFLAKLTQNSNVNKMSSQNIAIAMAPSLIWPPDTESDDVSFGLNMSAANIHSVIVDCLVTYADWFFPGEMEFTTLPIFGALLNGDDESHVAPAPKTVPRVLKKPAPPAPPVDKQGVIDDNLQSTTLPRSSARSNYEVVKPHRPSVKDRTSLHSDDESVYVGDNQSMNNVRSLDRNQRQKFESVRNEKKTSLTRNESKGIRSCVEKPSVPPPCVPCSGNGAKSKNERPSSVIERPSKPPPERPQRLCDRNKEVISDDAATHNTSATALSSSIESGVQISSTEMEINSVDPNFSCSSDKDSIAFVDESEEELILGAMNSKSSDETDQITKEELTTSSENVTDIEVYEQRYKVKPPRPSPPVMKPKPNLNENTYL</sequence>
<evidence type="ECO:0000256" key="4">
    <source>
        <dbReference type="SAM" id="MobiDB-lite"/>
    </source>
</evidence>
<dbReference type="GO" id="GO:0005096">
    <property type="term" value="F:GTPase activator activity"/>
    <property type="evidence" value="ECO:0007669"/>
    <property type="project" value="UniProtKB-KW"/>
</dbReference>